<dbReference type="HOGENOM" id="CLU_101934_1_0_1"/>
<dbReference type="Gramene" id="ERN04918">
    <property type="protein sequence ID" value="ERN04918"/>
    <property type="gene ID" value="AMTR_s00080p00090430"/>
</dbReference>
<accession>W1PAF6</accession>
<gene>
    <name evidence="1" type="ORF">AMTR_s00080p00090430</name>
</gene>
<protein>
    <submittedName>
        <fullName evidence="1">Uncharacterized protein</fullName>
    </submittedName>
</protein>
<reference evidence="2" key="1">
    <citation type="journal article" date="2013" name="Science">
        <title>The Amborella genome and the evolution of flowering plants.</title>
        <authorList>
            <consortium name="Amborella Genome Project"/>
        </authorList>
    </citation>
    <scope>NUCLEOTIDE SEQUENCE [LARGE SCALE GENOMIC DNA]</scope>
</reference>
<evidence type="ECO:0000313" key="2">
    <source>
        <dbReference type="Proteomes" id="UP000017836"/>
    </source>
</evidence>
<name>W1PAF6_AMBTC</name>
<dbReference type="EMBL" id="KI394095">
    <property type="protein sequence ID" value="ERN04918.1"/>
    <property type="molecule type" value="Genomic_DNA"/>
</dbReference>
<keyword evidence="2" id="KW-1185">Reference proteome</keyword>
<dbReference type="Proteomes" id="UP000017836">
    <property type="component" value="Unassembled WGS sequence"/>
</dbReference>
<proteinExistence type="predicted"/>
<dbReference type="AlphaFoldDB" id="W1PAF6"/>
<organism evidence="1 2">
    <name type="scientific">Amborella trichopoda</name>
    <dbReference type="NCBI Taxonomy" id="13333"/>
    <lineage>
        <taxon>Eukaryota</taxon>
        <taxon>Viridiplantae</taxon>
        <taxon>Streptophyta</taxon>
        <taxon>Embryophyta</taxon>
        <taxon>Tracheophyta</taxon>
        <taxon>Spermatophyta</taxon>
        <taxon>Magnoliopsida</taxon>
        <taxon>Amborellales</taxon>
        <taxon>Amborellaceae</taxon>
        <taxon>Amborella</taxon>
    </lineage>
</organism>
<evidence type="ECO:0000313" key="1">
    <source>
        <dbReference type="EMBL" id="ERN04918.1"/>
    </source>
</evidence>
<sequence>MAIRYIDPGLPSNSNIIRIDDDDDIGNMMEGSSPIAMYISNRSIETNYTKYQPSTMADNGPSDCTEYRPPTVPDNGISRLVITSAPEQVVHSECATGIGVTDNMIQKSSSVSTTSIR</sequence>